<evidence type="ECO:0000256" key="11">
    <source>
        <dbReference type="RuleBase" id="RU004349"/>
    </source>
</evidence>
<reference evidence="12" key="2">
    <citation type="journal article" date="2021" name="PeerJ">
        <title>Extensive microbial diversity within the chicken gut microbiome revealed by metagenomics and culture.</title>
        <authorList>
            <person name="Gilroy R."/>
            <person name="Ravi A."/>
            <person name="Getino M."/>
            <person name="Pursley I."/>
            <person name="Horton D.L."/>
            <person name="Alikhan N.F."/>
            <person name="Baker D."/>
            <person name="Gharbi K."/>
            <person name="Hall N."/>
            <person name="Watson M."/>
            <person name="Adriaenssens E.M."/>
            <person name="Foster-Nyarko E."/>
            <person name="Jarju S."/>
            <person name="Secka A."/>
            <person name="Antonio M."/>
            <person name="Oren A."/>
            <person name="Chaudhuri R.R."/>
            <person name="La Ragione R."/>
            <person name="Hildebrand F."/>
            <person name="Pallen M.J."/>
        </authorList>
    </citation>
    <scope>NUCLEOTIDE SEQUENCE</scope>
    <source>
        <strain evidence="12">10406</strain>
    </source>
</reference>
<dbReference type="Gene3D" id="1.10.3370.10">
    <property type="entry name" value="SecY subunit domain"/>
    <property type="match status" value="1"/>
</dbReference>
<dbReference type="InterPro" id="IPR002208">
    <property type="entry name" value="SecY/SEC61-alpha"/>
</dbReference>
<keyword evidence="7 10" id="KW-0811">Translocation</keyword>
<keyword evidence="8 10" id="KW-0472">Membrane</keyword>
<dbReference type="InterPro" id="IPR030659">
    <property type="entry name" value="SecY_CS"/>
</dbReference>
<comment type="similarity">
    <text evidence="2 10 11">Belongs to the SecY/SEC61-alpha family.</text>
</comment>
<dbReference type="GO" id="GO:0006605">
    <property type="term" value="P:protein targeting"/>
    <property type="evidence" value="ECO:0007669"/>
    <property type="project" value="UniProtKB-UniRule"/>
</dbReference>
<comment type="subcellular location">
    <subcellularLocation>
        <location evidence="10">Cell membrane</location>
        <topology evidence="10">Multi-pass membrane protein</topology>
    </subcellularLocation>
    <subcellularLocation>
        <location evidence="1">Membrane</location>
        <topology evidence="1">Multi-pass membrane protein</topology>
    </subcellularLocation>
</comment>
<dbReference type="PIRSF" id="PIRSF004557">
    <property type="entry name" value="SecY"/>
    <property type="match status" value="1"/>
</dbReference>
<evidence type="ECO:0000256" key="1">
    <source>
        <dbReference type="ARBA" id="ARBA00004141"/>
    </source>
</evidence>
<dbReference type="InterPro" id="IPR023201">
    <property type="entry name" value="SecY_dom_sf"/>
</dbReference>
<dbReference type="AlphaFoldDB" id="A0A9D1SVI2"/>
<dbReference type="GO" id="GO:0065002">
    <property type="term" value="P:intracellular protein transmembrane transport"/>
    <property type="evidence" value="ECO:0007669"/>
    <property type="project" value="UniProtKB-UniRule"/>
</dbReference>
<dbReference type="NCBIfam" id="TIGR00967">
    <property type="entry name" value="3a0501s007"/>
    <property type="match status" value="1"/>
</dbReference>
<keyword evidence="4 10" id="KW-0812">Transmembrane</keyword>
<feature type="transmembrane region" description="Helical" evidence="10">
    <location>
        <begin position="188"/>
        <end position="211"/>
    </location>
</feature>
<comment type="caution">
    <text evidence="10">Lacks conserved residue(s) required for the propagation of feature annotation.</text>
</comment>
<comment type="caution">
    <text evidence="12">The sequence shown here is derived from an EMBL/GenBank/DDBJ whole genome shotgun (WGS) entry which is preliminary data.</text>
</comment>
<keyword evidence="6 10" id="KW-1133">Transmembrane helix</keyword>
<evidence type="ECO:0000256" key="8">
    <source>
        <dbReference type="ARBA" id="ARBA00023136"/>
    </source>
</evidence>
<dbReference type="GO" id="GO:0005886">
    <property type="term" value="C:plasma membrane"/>
    <property type="evidence" value="ECO:0007669"/>
    <property type="project" value="UniProtKB-SubCell"/>
</dbReference>
<evidence type="ECO:0000256" key="4">
    <source>
        <dbReference type="ARBA" id="ARBA00022692"/>
    </source>
</evidence>
<accession>A0A9D1SVI2</accession>
<dbReference type="Proteomes" id="UP000886857">
    <property type="component" value="Unassembled WGS sequence"/>
</dbReference>
<evidence type="ECO:0000256" key="2">
    <source>
        <dbReference type="ARBA" id="ARBA00005751"/>
    </source>
</evidence>
<dbReference type="PROSITE" id="PS00756">
    <property type="entry name" value="SECY_2"/>
    <property type="match status" value="1"/>
</dbReference>
<dbReference type="FunFam" id="1.10.3370.10:FF:000001">
    <property type="entry name" value="Preprotein translocase subunit SecY"/>
    <property type="match status" value="1"/>
</dbReference>
<feature type="transmembrane region" description="Helical" evidence="10">
    <location>
        <begin position="314"/>
        <end position="332"/>
    </location>
</feature>
<name>A0A9D1SVI2_9FIRM</name>
<evidence type="ECO:0000256" key="7">
    <source>
        <dbReference type="ARBA" id="ARBA00023010"/>
    </source>
</evidence>
<feature type="transmembrane region" description="Helical" evidence="10">
    <location>
        <begin position="117"/>
        <end position="135"/>
    </location>
</feature>
<dbReference type="SUPFAM" id="SSF103491">
    <property type="entry name" value="Preprotein translocase SecY subunit"/>
    <property type="match status" value="1"/>
</dbReference>
<evidence type="ECO:0000256" key="9">
    <source>
        <dbReference type="ARBA" id="ARBA00039733"/>
    </source>
</evidence>
<evidence type="ECO:0000256" key="10">
    <source>
        <dbReference type="HAMAP-Rule" id="MF_01465"/>
    </source>
</evidence>
<evidence type="ECO:0000313" key="13">
    <source>
        <dbReference type="Proteomes" id="UP000886857"/>
    </source>
</evidence>
<dbReference type="EMBL" id="DVOE01000002">
    <property type="protein sequence ID" value="HIU98254.1"/>
    <property type="molecule type" value="Genomic_DNA"/>
</dbReference>
<dbReference type="PANTHER" id="PTHR10906">
    <property type="entry name" value="SECY/SEC61-ALPHA FAMILY MEMBER"/>
    <property type="match status" value="1"/>
</dbReference>
<evidence type="ECO:0000313" key="12">
    <source>
        <dbReference type="EMBL" id="HIU98254.1"/>
    </source>
</evidence>
<feature type="transmembrane region" description="Helical" evidence="10">
    <location>
        <begin position="406"/>
        <end position="429"/>
    </location>
</feature>
<feature type="transmembrane region" description="Helical" evidence="10">
    <location>
        <begin position="372"/>
        <end position="394"/>
    </location>
</feature>
<sequence>MMFETLKNAFKTKEIRMKMLFTFLLILVYRVGCFIPVPGFSASAMSSMLDQLGESADFIGILSMITGGSLSQASLFSLGILPFINAFIIMQLLTLIIPKLEKLSKEGDAGRRKITQITRYLALVLAAVQAIGVVVGWKTAVQPLFGFEESAETAYLTMTLIVIMLMGGSVMVMWLGERITEYGVGNGTSLIIFVGILSTAGITIANAIAVATGTPEYFWNIIGFILIVFAIFAFIVFMDLAERRVTVQYSKQIKGNKMYGGQTTYIPIRINSSGVMPIIFASSLLMFPQMIMALFAPNSDAYYWYSANMGTGTWVYYVLLAALILFFSYFYAQIQFNPEDVAKNIQQYGGFIPGIRAGKPTSDYLKKISNRVTLFGAFFLMIIALIPTFVFNALSGDGSTVLAGGGALQLGGAFSATGLLIVVSVALEFNKQLESQIMMKHYKGFLK</sequence>
<evidence type="ECO:0000256" key="3">
    <source>
        <dbReference type="ARBA" id="ARBA00022448"/>
    </source>
</evidence>
<feature type="transmembrane region" description="Helical" evidence="10">
    <location>
        <begin position="155"/>
        <end position="176"/>
    </location>
</feature>
<keyword evidence="10" id="KW-1003">Cell membrane</keyword>
<dbReference type="HAMAP" id="MF_01465">
    <property type="entry name" value="SecY"/>
    <property type="match status" value="1"/>
</dbReference>
<organism evidence="12 13">
    <name type="scientific">Candidatus Limadaptatus stercoripullorum</name>
    <dbReference type="NCBI Taxonomy" id="2840846"/>
    <lineage>
        <taxon>Bacteria</taxon>
        <taxon>Bacillati</taxon>
        <taxon>Bacillota</taxon>
        <taxon>Clostridia</taxon>
        <taxon>Eubacteriales</taxon>
        <taxon>Candidatus Limadaptatus</taxon>
    </lineage>
</organism>
<protein>
    <recommendedName>
        <fullName evidence="9 10">Protein translocase subunit SecY</fullName>
    </recommendedName>
</protein>
<evidence type="ECO:0000256" key="6">
    <source>
        <dbReference type="ARBA" id="ARBA00022989"/>
    </source>
</evidence>
<feature type="transmembrane region" description="Helical" evidence="10">
    <location>
        <begin position="70"/>
        <end position="96"/>
    </location>
</feature>
<comment type="subunit">
    <text evidence="10">Component of the Sec protein translocase complex. Heterotrimer consisting of SecY, SecE and SecG subunits. The heterotrimers can form oligomers, although 1 heterotrimer is thought to be able to translocate proteins. Interacts with the ribosome. Interacts with SecDF, and other proteins may be involved. Interacts with SecA.</text>
</comment>
<proteinExistence type="inferred from homology"/>
<dbReference type="GO" id="GO:0043952">
    <property type="term" value="P:protein transport by the Sec complex"/>
    <property type="evidence" value="ECO:0007669"/>
    <property type="project" value="UniProtKB-UniRule"/>
</dbReference>
<dbReference type="Pfam" id="PF00344">
    <property type="entry name" value="SecY"/>
    <property type="match status" value="1"/>
</dbReference>
<feature type="transmembrane region" description="Helical" evidence="10">
    <location>
        <begin position="217"/>
        <end position="241"/>
    </location>
</feature>
<reference evidence="12" key="1">
    <citation type="submission" date="2020-10" db="EMBL/GenBank/DDBJ databases">
        <authorList>
            <person name="Gilroy R."/>
        </authorList>
    </citation>
    <scope>NUCLEOTIDE SEQUENCE</scope>
    <source>
        <strain evidence="12">10406</strain>
    </source>
</reference>
<feature type="transmembrane region" description="Helical" evidence="10">
    <location>
        <begin position="275"/>
        <end position="294"/>
    </location>
</feature>
<keyword evidence="3 10" id="KW-0813">Transport</keyword>
<evidence type="ECO:0000256" key="5">
    <source>
        <dbReference type="ARBA" id="ARBA00022927"/>
    </source>
</evidence>
<comment type="function">
    <text evidence="10">The central subunit of the protein translocation channel SecYEG. Consists of two halves formed by TMs 1-5 and 6-10. These two domains form a lateral gate at the front which open onto the bilayer between TMs 2 and 7, and are clamped together by SecE at the back. The channel is closed by both a pore ring composed of hydrophobic SecY resides and a short helix (helix 2A) on the extracellular side of the membrane which forms a plug. The plug probably moves laterally to allow the channel to open. The ring and the pore may move independently.</text>
</comment>
<keyword evidence="5 10" id="KW-0653">Protein transport</keyword>
<dbReference type="InterPro" id="IPR026593">
    <property type="entry name" value="SecY"/>
</dbReference>
<gene>
    <name evidence="10 12" type="primary">secY</name>
    <name evidence="12" type="ORF">IAC73_00215</name>
</gene>
<dbReference type="PRINTS" id="PR00303">
    <property type="entry name" value="SECYTRNLCASE"/>
</dbReference>